<feature type="compositionally biased region" description="Basic and acidic residues" evidence="9">
    <location>
        <begin position="232"/>
        <end position="247"/>
    </location>
</feature>
<evidence type="ECO:0000256" key="6">
    <source>
        <dbReference type="ARBA" id="ARBA00023055"/>
    </source>
</evidence>
<feature type="region of interest" description="Disordered" evidence="9">
    <location>
        <begin position="231"/>
        <end position="289"/>
    </location>
</feature>
<reference evidence="12" key="1">
    <citation type="submission" date="2019-08" db="EMBL/GenBank/DDBJ databases">
        <title>The improved chromosome-level genome for the pearl oyster Pinctada fucata martensii using PacBio sequencing and Hi-C.</title>
        <authorList>
            <person name="Zheng Z."/>
        </authorList>
    </citation>
    <scope>NUCLEOTIDE SEQUENCE</scope>
    <source>
        <strain evidence="12">ZZ-2019</strain>
        <tissue evidence="12">Adductor muscle</tissue>
    </source>
</reference>
<gene>
    <name evidence="12" type="ORF">FSP39_020588</name>
</gene>
<feature type="domain" description="SMP-LTD" evidence="11">
    <location>
        <begin position="659"/>
        <end position="941"/>
    </location>
</feature>
<keyword evidence="13" id="KW-1185">Reference proteome</keyword>
<protein>
    <recommendedName>
        <fullName evidence="14">Testis-expressed sequence 2 protein</fullName>
    </recommendedName>
</protein>
<keyword evidence="5" id="KW-1133">Transmembrane helix</keyword>
<dbReference type="PANTHER" id="PTHR13466:SF0">
    <property type="entry name" value="SMP-LTD DOMAIN-CONTAINING PROTEIN"/>
    <property type="match status" value="1"/>
</dbReference>
<feature type="region of interest" description="Disordered" evidence="9">
    <location>
        <begin position="1"/>
        <end position="79"/>
    </location>
</feature>
<proteinExistence type="predicted"/>
<dbReference type="GO" id="GO:0005789">
    <property type="term" value="C:endoplasmic reticulum membrane"/>
    <property type="evidence" value="ECO:0007669"/>
    <property type="project" value="UniProtKB-SubCell"/>
</dbReference>
<evidence type="ECO:0000313" key="12">
    <source>
        <dbReference type="EMBL" id="KAK3091537.1"/>
    </source>
</evidence>
<dbReference type="AlphaFoldDB" id="A0AA88XW83"/>
<evidence type="ECO:0000259" key="11">
    <source>
        <dbReference type="PROSITE" id="PS51847"/>
    </source>
</evidence>
<feature type="compositionally biased region" description="Low complexity" evidence="9">
    <location>
        <begin position="1"/>
        <end position="17"/>
    </location>
</feature>
<sequence length="941" mass="107104">MSSKKSSLGGSMKFSFKSLEEDEEDEEELTSVSKDLEIKKEPPPRPVGPPGSAHKQSVDYRPPKLQATSKSLEEDKISGLKSKLKTNFTDIKAKVVKKLEDFHHDISSSPDSDTERNVEEEDDEKADGNSEVTLVVQADAETKKSEISENDGKIYTEIETEEKVSETVADQEEFQIVDDFYDTDTTSLQSSISAIPTAPEIRYRNKSLPQKLKPKSKGTSVVSAAPVSLSNIREHAQVDDSPVKDSAPEGGGEEAVGDVFHDVKPGDNNNAHGGGTPQTSSVPTHNTSQKQHVPWKNIITASVVVTFYWIIPLPSYISGLIMGVFLTTLCSIAYIKLTTPPPPRPDPQPLPLDQLPPFIMPEMKDVKTEDYVFRGWMNEIVSYDPFRYSINDTHVVHVLLERTKLRLRRTKANIPKRAVWDEFIPNVTDFVHGRHFDIKGSRVFLKPEGLVQKRLWSKKYPICIELVKKDKPLEKKERTMSDSVLDKTTDSGTILPRDETFHGFELVTNEKCDDNILYLFARTSREKEDWFRRFQAAAAGKPLKSNLGRIRKFFETKIPQNQKESQDGEVKQHQRRESNESLGENQESGMPTHTRQDSADSVQSLGLGPIQQSEGTSSGENLDMEQFVRYMSKLMPRDMYDRFSPPYKRNVRDSNMIDCEDQVLWVNAFVSRCFWDFLRHKKYANWVMDKIQKKLERIHTPYFIEKLKLTDINLGSVMPVLRKASRPYFDEDGLWVNLALNYGGGFKMTIETKVNLMKLRDVEVKRAERETKEKEKARKKLAILDENEEDSAESSTDEEEENSLTGSNEEGGKKKFMNILNKITQSKYFKSATEMKYVKKAMEGVSNTPLILTVECRFLSGELALNIPFPPTDRLWYGFNGNPKLSLVAKPKVGAREVTVTYITEWIEKKLATEFQVLCSFVSLKRTGFKVTYNILLYKQG</sequence>
<evidence type="ECO:0000256" key="7">
    <source>
        <dbReference type="ARBA" id="ARBA00023121"/>
    </source>
</evidence>
<feature type="compositionally biased region" description="Basic and acidic residues" evidence="9">
    <location>
        <begin position="767"/>
        <end position="776"/>
    </location>
</feature>
<dbReference type="InterPro" id="IPR031468">
    <property type="entry name" value="SMP_LBD"/>
</dbReference>
<evidence type="ECO:0000256" key="5">
    <source>
        <dbReference type="ARBA" id="ARBA00022989"/>
    </source>
</evidence>
<dbReference type="Proteomes" id="UP001186944">
    <property type="component" value="Unassembled WGS sequence"/>
</dbReference>
<evidence type="ECO:0000259" key="10">
    <source>
        <dbReference type="PROSITE" id="PS50003"/>
    </source>
</evidence>
<feature type="compositionally biased region" description="Polar residues" evidence="9">
    <location>
        <begin position="580"/>
        <end position="620"/>
    </location>
</feature>
<feature type="compositionally biased region" description="Basic and acidic residues" evidence="9">
    <location>
        <begin position="564"/>
        <end position="579"/>
    </location>
</feature>
<feature type="compositionally biased region" description="Acidic residues" evidence="9">
    <location>
        <begin position="785"/>
        <end position="802"/>
    </location>
</feature>
<organism evidence="12 13">
    <name type="scientific">Pinctada imbricata</name>
    <name type="common">Atlantic pearl-oyster</name>
    <name type="synonym">Pinctada martensii</name>
    <dbReference type="NCBI Taxonomy" id="66713"/>
    <lineage>
        <taxon>Eukaryota</taxon>
        <taxon>Metazoa</taxon>
        <taxon>Spiralia</taxon>
        <taxon>Lophotrochozoa</taxon>
        <taxon>Mollusca</taxon>
        <taxon>Bivalvia</taxon>
        <taxon>Autobranchia</taxon>
        <taxon>Pteriomorphia</taxon>
        <taxon>Pterioida</taxon>
        <taxon>Pterioidea</taxon>
        <taxon>Pteriidae</taxon>
        <taxon>Pinctada</taxon>
    </lineage>
</organism>
<dbReference type="PROSITE" id="PS51847">
    <property type="entry name" value="SMP"/>
    <property type="match status" value="1"/>
</dbReference>
<evidence type="ECO:0000256" key="1">
    <source>
        <dbReference type="ARBA" id="ARBA00004586"/>
    </source>
</evidence>
<dbReference type="PROSITE" id="PS50003">
    <property type="entry name" value="PH_DOMAIN"/>
    <property type="match status" value="1"/>
</dbReference>
<keyword evidence="3" id="KW-0812">Transmembrane</keyword>
<dbReference type="InterPro" id="IPR001849">
    <property type="entry name" value="PH_domain"/>
</dbReference>
<accession>A0AA88XW83</accession>
<evidence type="ECO:0000256" key="2">
    <source>
        <dbReference type="ARBA" id="ARBA00022448"/>
    </source>
</evidence>
<dbReference type="EMBL" id="VSWD01000010">
    <property type="protein sequence ID" value="KAK3091537.1"/>
    <property type="molecule type" value="Genomic_DNA"/>
</dbReference>
<name>A0AA88XW83_PINIB</name>
<dbReference type="CDD" id="cd21675">
    <property type="entry name" value="SMP_TEX2"/>
    <property type="match status" value="1"/>
</dbReference>
<feature type="compositionally biased region" description="Basic and acidic residues" evidence="9">
    <location>
        <begin position="34"/>
        <end position="43"/>
    </location>
</feature>
<evidence type="ECO:0000256" key="9">
    <source>
        <dbReference type="SAM" id="MobiDB-lite"/>
    </source>
</evidence>
<keyword evidence="6" id="KW-0445">Lipid transport</keyword>
<evidence type="ECO:0008006" key="14">
    <source>
        <dbReference type="Google" id="ProtNLM"/>
    </source>
</evidence>
<keyword evidence="8" id="KW-0472">Membrane</keyword>
<comment type="caution">
    <text evidence="12">The sequence shown here is derived from an EMBL/GenBank/DDBJ whole genome shotgun (WGS) entry which is preliminary data.</text>
</comment>
<feature type="compositionally biased region" description="Polar residues" evidence="9">
    <location>
        <begin position="267"/>
        <end position="289"/>
    </location>
</feature>
<feature type="region of interest" description="Disordered" evidence="9">
    <location>
        <begin position="101"/>
        <end position="131"/>
    </location>
</feature>
<evidence type="ECO:0000256" key="4">
    <source>
        <dbReference type="ARBA" id="ARBA00022824"/>
    </source>
</evidence>
<feature type="compositionally biased region" description="Acidic residues" evidence="9">
    <location>
        <begin position="20"/>
        <end position="29"/>
    </location>
</feature>
<feature type="region of interest" description="Disordered" evidence="9">
    <location>
        <begin position="555"/>
        <end position="621"/>
    </location>
</feature>
<dbReference type="PANTHER" id="PTHR13466">
    <property type="entry name" value="TEX2 PROTEIN-RELATED"/>
    <property type="match status" value="1"/>
</dbReference>
<evidence type="ECO:0000256" key="8">
    <source>
        <dbReference type="ARBA" id="ARBA00023136"/>
    </source>
</evidence>
<keyword evidence="4" id="KW-0256">Endoplasmic reticulum</keyword>
<evidence type="ECO:0000256" key="3">
    <source>
        <dbReference type="ARBA" id="ARBA00022692"/>
    </source>
</evidence>
<comment type="subcellular location">
    <subcellularLocation>
        <location evidence="1">Endoplasmic reticulum membrane</location>
    </subcellularLocation>
</comment>
<feature type="domain" description="PH" evidence="10">
    <location>
        <begin position="504"/>
        <end position="539"/>
    </location>
</feature>
<evidence type="ECO:0000313" key="13">
    <source>
        <dbReference type="Proteomes" id="UP001186944"/>
    </source>
</evidence>
<dbReference type="GO" id="GO:0008289">
    <property type="term" value="F:lipid binding"/>
    <property type="evidence" value="ECO:0007669"/>
    <property type="project" value="UniProtKB-KW"/>
</dbReference>
<keyword evidence="2" id="KW-0813">Transport</keyword>
<keyword evidence="7" id="KW-0446">Lipid-binding</keyword>
<dbReference type="GO" id="GO:0006869">
    <property type="term" value="P:lipid transport"/>
    <property type="evidence" value="ECO:0007669"/>
    <property type="project" value="UniProtKB-KW"/>
</dbReference>
<feature type="region of interest" description="Disordered" evidence="9">
    <location>
        <begin position="767"/>
        <end position="812"/>
    </location>
</feature>